<evidence type="ECO:0000313" key="3">
    <source>
        <dbReference type="Proteomes" id="UP000600946"/>
    </source>
</evidence>
<name>A0ABQ3AM31_9ACTN</name>
<dbReference type="PROSITE" id="PS50801">
    <property type="entry name" value="STAS"/>
    <property type="match status" value="1"/>
</dbReference>
<accession>A0ABQ3AM31</accession>
<comment type="caution">
    <text evidence="2">The sequence shown here is derived from an EMBL/GenBank/DDBJ whole genome shotgun (WGS) entry which is preliminary data.</text>
</comment>
<protein>
    <submittedName>
        <fullName evidence="2">Anti-sigma factor antagonist</fullName>
    </submittedName>
</protein>
<proteinExistence type="predicted"/>
<dbReference type="InterPro" id="IPR036513">
    <property type="entry name" value="STAS_dom_sf"/>
</dbReference>
<dbReference type="Pfam" id="PF13466">
    <property type="entry name" value="STAS_2"/>
    <property type="match status" value="1"/>
</dbReference>
<dbReference type="InterPro" id="IPR058548">
    <property type="entry name" value="MlaB-like_STAS"/>
</dbReference>
<feature type="domain" description="STAS" evidence="1">
    <location>
        <begin position="10"/>
        <end position="116"/>
    </location>
</feature>
<dbReference type="Proteomes" id="UP000600946">
    <property type="component" value="Unassembled WGS sequence"/>
</dbReference>
<dbReference type="PANTHER" id="PTHR33495:SF2">
    <property type="entry name" value="ANTI-SIGMA FACTOR ANTAGONIST TM_1081-RELATED"/>
    <property type="match status" value="1"/>
</dbReference>
<sequence>MDTPVIDQRMLLRTHHGTDTVVLSVAGEIDLDSAEPLRLALDEATRSGRGPVVVDLSAVLFADTAIVNTLLRARSGLGDRLRLLAPSWPVLRLLRILGMGGVFAIHTGRAAALRDGPVHV</sequence>
<reference evidence="3" key="1">
    <citation type="journal article" date="2019" name="Int. J. Syst. Evol. Microbiol.">
        <title>The Global Catalogue of Microorganisms (GCM) 10K type strain sequencing project: providing services to taxonomists for standard genome sequencing and annotation.</title>
        <authorList>
            <consortium name="The Broad Institute Genomics Platform"/>
            <consortium name="The Broad Institute Genome Sequencing Center for Infectious Disease"/>
            <person name="Wu L."/>
            <person name="Ma J."/>
        </authorList>
    </citation>
    <scope>NUCLEOTIDE SEQUENCE [LARGE SCALE GENOMIC DNA]</scope>
    <source>
        <strain evidence="3">JCM 4594</strain>
    </source>
</reference>
<dbReference type="Gene3D" id="3.30.750.24">
    <property type="entry name" value="STAS domain"/>
    <property type="match status" value="1"/>
</dbReference>
<dbReference type="InterPro" id="IPR002645">
    <property type="entry name" value="STAS_dom"/>
</dbReference>
<dbReference type="EMBL" id="BMUU01000013">
    <property type="protein sequence ID" value="GGY57883.1"/>
    <property type="molecule type" value="Genomic_DNA"/>
</dbReference>
<gene>
    <name evidence="2" type="ORF">GCM10010326_60620</name>
</gene>
<keyword evidence="3" id="KW-1185">Reference proteome</keyword>
<dbReference type="PANTHER" id="PTHR33495">
    <property type="entry name" value="ANTI-SIGMA FACTOR ANTAGONIST TM_1081-RELATED-RELATED"/>
    <property type="match status" value="1"/>
</dbReference>
<evidence type="ECO:0000259" key="1">
    <source>
        <dbReference type="PROSITE" id="PS50801"/>
    </source>
</evidence>
<organism evidence="2 3">
    <name type="scientific">Streptomyces xanthochromogenes</name>
    <dbReference type="NCBI Taxonomy" id="67384"/>
    <lineage>
        <taxon>Bacteria</taxon>
        <taxon>Bacillati</taxon>
        <taxon>Actinomycetota</taxon>
        <taxon>Actinomycetes</taxon>
        <taxon>Kitasatosporales</taxon>
        <taxon>Streptomycetaceae</taxon>
        <taxon>Streptomyces</taxon>
    </lineage>
</organism>
<dbReference type="SUPFAM" id="SSF52091">
    <property type="entry name" value="SpoIIaa-like"/>
    <property type="match status" value="1"/>
</dbReference>
<dbReference type="CDD" id="cd07043">
    <property type="entry name" value="STAS_anti-anti-sigma_factors"/>
    <property type="match status" value="1"/>
</dbReference>
<evidence type="ECO:0000313" key="2">
    <source>
        <dbReference type="EMBL" id="GGY57883.1"/>
    </source>
</evidence>